<keyword evidence="4" id="KW-1185">Reference proteome</keyword>
<reference evidence="3 4" key="1">
    <citation type="submission" date="2019-01" db="EMBL/GenBank/DDBJ databases">
        <title>Sequencing of cultivated peanut Arachis hypogaea provides insights into genome evolution and oil improvement.</title>
        <authorList>
            <person name="Chen X."/>
        </authorList>
    </citation>
    <scope>NUCLEOTIDE SEQUENCE [LARGE SCALE GENOMIC DNA]</scope>
    <source>
        <strain evidence="4">cv. Fuhuasheng</strain>
        <tissue evidence="3">Leaves</tissue>
    </source>
</reference>
<comment type="caution">
    <text evidence="3">The sequence shown here is derived from an EMBL/GenBank/DDBJ whole genome shotgun (WGS) entry which is preliminary data.</text>
</comment>
<dbReference type="GO" id="GO:0008270">
    <property type="term" value="F:zinc ion binding"/>
    <property type="evidence" value="ECO:0007669"/>
    <property type="project" value="UniProtKB-UniRule"/>
</dbReference>
<feature type="compositionally biased region" description="Basic and acidic residues" evidence="2">
    <location>
        <begin position="27"/>
        <end position="40"/>
    </location>
</feature>
<evidence type="ECO:0000313" key="4">
    <source>
        <dbReference type="Proteomes" id="UP000289738"/>
    </source>
</evidence>
<protein>
    <recommendedName>
        <fullName evidence="1">Protein FAR1-RELATED SEQUENCE</fullName>
    </recommendedName>
</protein>
<dbReference type="GO" id="GO:0005634">
    <property type="term" value="C:nucleus"/>
    <property type="evidence" value="ECO:0007669"/>
    <property type="project" value="UniProtKB-SubCell"/>
</dbReference>
<dbReference type="Proteomes" id="UP000289738">
    <property type="component" value="Chromosome A09"/>
</dbReference>
<dbReference type="PANTHER" id="PTHR31669:SF251">
    <property type="entry name" value="PROTEIN FAR1-RELATED SEQUENCE"/>
    <property type="match status" value="1"/>
</dbReference>
<sequence length="293" mass="33466">MDEFSSGDQAPEWTSSSSDNSFSYEVEDSHSGVEKIDNVESSIEKDDHKITATMLWSSEFDEEVHAYKAYVKYARDMGFAVHKRDLSRDEDGNLNRRFIESRETLLELVENLERVVKEYRNNELVAQFKSMYSKPVLTTGLDSIEQAAARVYTAEVFAEVNDQLAKVVALKHRWRKDAKAYLNEEVDDGKDPKRAFALRYSSLWSGSIWMNFLAAKTEPTYRHTVGCVNGIIKDLEKRLCLVKKVSTPVKDIEDPEIVKTKGAPKLNKKFKGLKIRNCSIVGKLVTPEEHVIM</sequence>
<accession>A0A445BGL4</accession>
<comment type="subcellular location">
    <subcellularLocation>
        <location evidence="1">Nucleus</location>
    </subcellularLocation>
</comment>
<dbReference type="EMBL" id="SDMP01000009">
    <property type="protein sequence ID" value="RYR37806.1"/>
    <property type="molecule type" value="Genomic_DNA"/>
</dbReference>
<evidence type="ECO:0000256" key="2">
    <source>
        <dbReference type="SAM" id="MobiDB-lite"/>
    </source>
</evidence>
<dbReference type="GO" id="GO:0006355">
    <property type="term" value="P:regulation of DNA-templated transcription"/>
    <property type="evidence" value="ECO:0007669"/>
    <property type="project" value="UniProtKB-UniRule"/>
</dbReference>
<evidence type="ECO:0000256" key="1">
    <source>
        <dbReference type="RuleBase" id="RU367018"/>
    </source>
</evidence>
<dbReference type="AlphaFoldDB" id="A0A445BGL4"/>
<gene>
    <name evidence="3" type="ORF">Ahy_A09g042698</name>
</gene>
<keyword evidence="1" id="KW-0863">Zinc-finger</keyword>
<comment type="function">
    <text evidence="1">Putative transcription activator involved in regulating light control of development.</text>
</comment>
<keyword evidence="1" id="KW-0479">Metal-binding</keyword>
<dbReference type="PANTHER" id="PTHR31669">
    <property type="entry name" value="PROTEIN FAR1-RELATED SEQUENCE 10-RELATED"/>
    <property type="match status" value="1"/>
</dbReference>
<dbReference type="InterPro" id="IPR031052">
    <property type="entry name" value="FHY3/FAR1"/>
</dbReference>
<keyword evidence="1" id="KW-0539">Nucleus</keyword>
<organism evidence="3 4">
    <name type="scientific">Arachis hypogaea</name>
    <name type="common">Peanut</name>
    <dbReference type="NCBI Taxonomy" id="3818"/>
    <lineage>
        <taxon>Eukaryota</taxon>
        <taxon>Viridiplantae</taxon>
        <taxon>Streptophyta</taxon>
        <taxon>Embryophyta</taxon>
        <taxon>Tracheophyta</taxon>
        <taxon>Spermatophyta</taxon>
        <taxon>Magnoliopsida</taxon>
        <taxon>eudicotyledons</taxon>
        <taxon>Gunneridae</taxon>
        <taxon>Pentapetalae</taxon>
        <taxon>rosids</taxon>
        <taxon>fabids</taxon>
        <taxon>Fabales</taxon>
        <taxon>Fabaceae</taxon>
        <taxon>Papilionoideae</taxon>
        <taxon>50 kb inversion clade</taxon>
        <taxon>dalbergioids sensu lato</taxon>
        <taxon>Dalbergieae</taxon>
        <taxon>Pterocarpus clade</taxon>
        <taxon>Arachis</taxon>
    </lineage>
</organism>
<keyword evidence="1" id="KW-0862">Zinc</keyword>
<name>A0A445BGL4_ARAHY</name>
<evidence type="ECO:0000313" key="3">
    <source>
        <dbReference type="EMBL" id="RYR37806.1"/>
    </source>
</evidence>
<feature type="region of interest" description="Disordered" evidence="2">
    <location>
        <begin position="1"/>
        <end position="40"/>
    </location>
</feature>
<comment type="similarity">
    <text evidence="1">Belongs to the FHY3/FAR1 family.</text>
</comment>
<feature type="compositionally biased region" description="Polar residues" evidence="2">
    <location>
        <begin position="1"/>
        <end position="23"/>
    </location>
</feature>
<proteinExistence type="inferred from homology"/>